<feature type="binding site" evidence="3">
    <location>
        <position position="119"/>
    </location>
    <ligand>
        <name>substrate</name>
    </ligand>
</feature>
<feature type="binding site" evidence="3">
    <location>
        <position position="15"/>
    </location>
    <ligand>
        <name>a divalent metal cation</name>
        <dbReference type="ChEBI" id="CHEBI:60240"/>
    </ligand>
</feature>
<feature type="binding site" evidence="3">
    <location>
        <position position="196"/>
    </location>
    <ligand>
        <name>a divalent metal cation</name>
        <dbReference type="ChEBI" id="CHEBI:60240"/>
    </ligand>
</feature>
<name>A0AA37SS24_9BACT</name>
<sequence>MEAKPIFDIKLEHGEGPVWCPIEGKFYCVDLLKGHYYKVDYQTQESERFDVGQALGVMALRAEGGSVVAVRDGFGTFDEERKTLTLIKNSPEREIHETRMNDGAVDPAGRFLAATMTYDGMKPVGNLYGLESDDHYTILEKNLLLPNGMGWSPDNKKFFLIDTHENAMFAYDYEMTSGKISNKTIHIQWSKEEYPDGMAIDSEGGFWVAMWMGSKIEHYDSGGKKIEEVKVPVLHTTSCCFGGKDMKTLLITTSNLNLSKAEKAANPLAGRVFSVETDIKGQVQKRYKG</sequence>
<gene>
    <name evidence="5" type="ORF">GCM10007940_33460</name>
</gene>
<dbReference type="Pfam" id="PF08450">
    <property type="entry name" value="SGL"/>
    <property type="match status" value="1"/>
</dbReference>
<keyword evidence="3" id="KW-0862">Zinc</keyword>
<dbReference type="InterPro" id="IPR011042">
    <property type="entry name" value="6-blade_b-propeller_TolB-like"/>
</dbReference>
<comment type="cofactor">
    <cofactor evidence="3">
        <name>Zn(2+)</name>
        <dbReference type="ChEBI" id="CHEBI:29105"/>
    </cofactor>
    <text evidence="3">Binds 1 divalent metal cation per subunit.</text>
</comment>
<evidence type="ECO:0000256" key="3">
    <source>
        <dbReference type="PIRSR" id="PIRSR605511-2"/>
    </source>
</evidence>
<keyword evidence="6" id="KW-1185">Reference proteome</keyword>
<dbReference type="Proteomes" id="UP001156666">
    <property type="component" value="Unassembled WGS sequence"/>
</dbReference>
<dbReference type="AlphaFoldDB" id="A0AA37SS24"/>
<feature type="binding site" evidence="3">
    <location>
        <position position="99"/>
    </location>
    <ligand>
        <name>substrate</name>
    </ligand>
</feature>
<reference evidence="5" key="2">
    <citation type="submission" date="2023-01" db="EMBL/GenBank/DDBJ databases">
        <title>Draft genome sequence of Portibacter lacus strain NBRC 108769.</title>
        <authorList>
            <person name="Sun Q."/>
            <person name="Mori K."/>
        </authorList>
    </citation>
    <scope>NUCLEOTIDE SEQUENCE</scope>
    <source>
        <strain evidence="5">NBRC 108769</strain>
    </source>
</reference>
<organism evidence="5 6">
    <name type="scientific">Portibacter lacus</name>
    <dbReference type="NCBI Taxonomy" id="1099794"/>
    <lineage>
        <taxon>Bacteria</taxon>
        <taxon>Pseudomonadati</taxon>
        <taxon>Bacteroidota</taxon>
        <taxon>Saprospiria</taxon>
        <taxon>Saprospirales</taxon>
        <taxon>Haliscomenobacteraceae</taxon>
        <taxon>Portibacter</taxon>
    </lineage>
</organism>
<reference evidence="5" key="1">
    <citation type="journal article" date="2014" name="Int. J. Syst. Evol. Microbiol.">
        <title>Complete genome sequence of Corynebacterium casei LMG S-19264T (=DSM 44701T), isolated from a smear-ripened cheese.</title>
        <authorList>
            <consortium name="US DOE Joint Genome Institute (JGI-PGF)"/>
            <person name="Walter F."/>
            <person name="Albersmeier A."/>
            <person name="Kalinowski J."/>
            <person name="Ruckert C."/>
        </authorList>
    </citation>
    <scope>NUCLEOTIDE SEQUENCE</scope>
    <source>
        <strain evidence="5">NBRC 108769</strain>
    </source>
</reference>
<dbReference type="GO" id="GO:0019853">
    <property type="term" value="P:L-ascorbic acid biosynthetic process"/>
    <property type="evidence" value="ECO:0007669"/>
    <property type="project" value="TreeGrafter"/>
</dbReference>
<dbReference type="InterPro" id="IPR005511">
    <property type="entry name" value="SMP-30"/>
</dbReference>
<dbReference type="EMBL" id="BSOH01000023">
    <property type="protein sequence ID" value="GLR18730.1"/>
    <property type="molecule type" value="Genomic_DNA"/>
</dbReference>
<dbReference type="RefSeq" id="WP_235292677.1">
    <property type="nucleotide sequence ID" value="NZ_BSOH01000023.1"/>
</dbReference>
<protein>
    <submittedName>
        <fullName evidence="5">Gluconolactonase</fullName>
    </submittedName>
</protein>
<dbReference type="GO" id="GO:0004341">
    <property type="term" value="F:gluconolactonase activity"/>
    <property type="evidence" value="ECO:0007669"/>
    <property type="project" value="TreeGrafter"/>
</dbReference>
<dbReference type="PANTHER" id="PTHR10907:SF47">
    <property type="entry name" value="REGUCALCIN"/>
    <property type="match status" value="1"/>
</dbReference>
<dbReference type="GO" id="GO:0005509">
    <property type="term" value="F:calcium ion binding"/>
    <property type="evidence" value="ECO:0007669"/>
    <property type="project" value="TreeGrafter"/>
</dbReference>
<evidence type="ECO:0000259" key="4">
    <source>
        <dbReference type="Pfam" id="PF08450"/>
    </source>
</evidence>
<evidence type="ECO:0000313" key="5">
    <source>
        <dbReference type="EMBL" id="GLR18730.1"/>
    </source>
</evidence>
<dbReference type="PRINTS" id="PR01790">
    <property type="entry name" value="SMP30FAMILY"/>
</dbReference>
<evidence type="ECO:0000313" key="6">
    <source>
        <dbReference type="Proteomes" id="UP001156666"/>
    </source>
</evidence>
<feature type="binding site" evidence="3">
    <location>
        <position position="147"/>
    </location>
    <ligand>
        <name>a divalent metal cation</name>
        <dbReference type="ChEBI" id="CHEBI:60240"/>
    </ligand>
</feature>
<feature type="binding site" evidence="3">
    <location>
        <position position="101"/>
    </location>
    <ligand>
        <name>substrate</name>
    </ligand>
</feature>
<dbReference type="PANTHER" id="PTHR10907">
    <property type="entry name" value="REGUCALCIN"/>
    <property type="match status" value="1"/>
</dbReference>
<dbReference type="SUPFAM" id="SSF63829">
    <property type="entry name" value="Calcium-dependent phosphotriesterase"/>
    <property type="match status" value="1"/>
</dbReference>
<proteinExistence type="inferred from homology"/>
<dbReference type="Gene3D" id="2.120.10.30">
    <property type="entry name" value="TolB, C-terminal domain"/>
    <property type="match status" value="1"/>
</dbReference>
<comment type="caution">
    <text evidence="5">The sequence shown here is derived from an EMBL/GenBank/DDBJ whole genome shotgun (WGS) entry which is preliminary data.</text>
</comment>
<evidence type="ECO:0000256" key="2">
    <source>
        <dbReference type="PIRSR" id="PIRSR605511-1"/>
    </source>
</evidence>
<dbReference type="InterPro" id="IPR013658">
    <property type="entry name" value="SGL"/>
</dbReference>
<evidence type="ECO:0000256" key="1">
    <source>
        <dbReference type="ARBA" id="ARBA00008853"/>
    </source>
</evidence>
<accession>A0AA37SS24</accession>
<feature type="active site" description="Proton donor/acceptor" evidence="2">
    <location>
        <position position="196"/>
    </location>
</feature>
<keyword evidence="3" id="KW-0479">Metal-binding</keyword>
<feature type="domain" description="SMP-30/Gluconolactonase/LRE-like region" evidence="4">
    <location>
        <begin position="14"/>
        <end position="254"/>
    </location>
</feature>
<comment type="similarity">
    <text evidence="1">Belongs to the SMP-30/CGR1 family.</text>
</comment>